<accession>A0A0F9LBT4</accession>
<dbReference type="EMBL" id="LAZR01006616">
    <property type="protein sequence ID" value="KKM90863.1"/>
    <property type="molecule type" value="Genomic_DNA"/>
</dbReference>
<reference evidence="1" key="1">
    <citation type="journal article" date="2015" name="Nature">
        <title>Complex archaea that bridge the gap between prokaryotes and eukaryotes.</title>
        <authorList>
            <person name="Spang A."/>
            <person name="Saw J.H."/>
            <person name="Jorgensen S.L."/>
            <person name="Zaremba-Niedzwiedzka K."/>
            <person name="Martijn J."/>
            <person name="Lind A.E."/>
            <person name="van Eijk R."/>
            <person name="Schleper C."/>
            <person name="Guy L."/>
            <person name="Ettema T.J."/>
        </authorList>
    </citation>
    <scope>NUCLEOTIDE SEQUENCE</scope>
</reference>
<comment type="caution">
    <text evidence="1">The sequence shown here is derived from an EMBL/GenBank/DDBJ whole genome shotgun (WGS) entry which is preliminary data.</text>
</comment>
<protein>
    <submittedName>
        <fullName evidence="1">Uncharacterized protein</fullName>
    </submittedName>
</protein>
<proteinExistence type="predicted"/>
<sequence length="259" mass="30794">MTEISNNLSYIFNQIKNNNPNHPDHQIYNELGKIITDAYVRKINEFNLPKKLNRFRKVKLNKQRQRQSKKGKNNIDARFEKEKRIDEFENIRKSIIELSKFYSASDFDYNITLSPESSSSSDTNIVYQRKEISNKNDISEFKIDTEPKLKETIFDKKTKDNSTFMREKFELEDKNISILKKNYKKLDLLKRAKHLDENISDKIREPKDFYVISDSKGLILNSNEEVSEFLAELEKTKFDIEIAKFYSEFNNEIEDLTED</sequence>
<organism evidence="1">
    <name type="scientific">marine sediment metagenome</name>
    <dbReference type="NCBI Taxonomy" id="412755"/>
    <lineage>
        <taxon>unclassified sequences</taxon>
        <taxon>metagenomes</taxon>
        <taxon>ecological metagenomes</taxon>
    </lineage>
</organism>
<gene>
    <name evidence="1" type="ORF">LCGC14_1234290</name>
</gene>
<dbReference type="AlphaFoldDB" id="A0A0F9LBT4"/>
<evidence type="ECO:0000313" key="1">
    <source>
        <dbReference type="EMBL" id="KKM90863.1"/>
    </source>
</evidence>
<name>A0A0F9LBT4_9ZZZZ</name>